<feature type="region of interest" description="Disordered" evidence="1">
    <location>
        <begin position="157"/>
        <end position="182"/>
    </location>
</feature>
<gene>
    <name evidence="3" type="ORF">E6C60_3971</name>
</gene>
<evidence type="ECO:0000256" key="2">
    <source>
        <dbReference type="SAM" id="SignalP"/>
    </source>
</evidence>
<dbReference type="SUPFAM" id="SSF160387">
    <property type="entry name" value="NosL/MerB-like"/>
    <property type="match status" value="1"/>
</dbReference>
<dbReference type="EMBL" id="CP040396">
    <property type="protein sequence ID" value="QCT04676.1"/>
    <property type="molecule type" value="Genomic_DNA"/>
</dbReference>
<dbReference type="OrthoDB" id="9792749at2"/>
<feature type="signal peptide" evidence="2">
    <location>
        <begin position="1"/>
        <end position="26"/>
    </location>
</feature>
<reference evidence="3 4" key="1">
    <citation type="submission" date="2019-05" db="EMBL/GenBank/DDBJ databases">
        <authorList>
            <person name="Chen C."/>
        </authorList>
    </citation>
    <scope>NUCLEOTIDE SEQUENCE [LARGE SCALE GENOMIC DNA]</scope>
    <source>
        <strain evidence="3 4">HB172198</strain>
    </source>
</reference>
<dbReference type="PANTHER" id="PTHR41247:SF1">
    <property type="entry name" value="HTH-TYPE TRANSCRIPTIONAL REPRESSOR YCNK"/>
    <property type="match status" value="1"/>
</dbReference>
<dbReference type="RefSeq" id="WP_138227349.1">
    <property type="nucleotide sequence ID" value="NZ_CP040396.1"/>
</dbReference>
<keyword evidence="4" id="KW-1185">Reference proteome</keyword>
<feature type="chain" id="PRO_5020913135" description="Copper chaperone NosL" evidence="2">
    <location>
        <begin position="27"/>
        <end position="182"/>
    </location>
</feature>
<evidence type="ECO:0000313" key="4">
    <source>
        <dbReference type="Proteomes" id="UP000300879"/>
    </source>
</evidence>
<dbReference type="InterPro" id="IPR008719">
    <property type="entry name" value="N2O_reductase_NosL"/>
</dbReference>
<organism evidence="3 4">
    <name type="scientific">Paenibacillus algicola</name>
    <dbReference type="NCBI Taxonomy" id="2565926"/>
    <lineage>
        <taxon>Bacteria</taxon>
        <taxon>Bacillati</taxon>
        <taxon>Bacillota</taxon>
        <taxon>Bacilli</taxon>
        <taxon>Bacillales</taxon>
        <taxon>Paenibacillaceae</taxon>
        <taxon>Paenibacillus</taxon>
    </lineage>
</organism>
<accession>A0A4P8XP98</accession>
<evidence type="ECO:0000256" key="1">
    <source>
        <dbReference type="SAM" id="MobiDB-lite"/>
    </source>
</evidence>
<evidence type="ECO:0008006" key="5">
    <source>
        <dbReference type="Google" id="ProtNLM"/>
    </source>
</evidence>
<dbReference type="Proteomes" id="UP000300879">
    <property type="component" value="Chromosome"/>
</dbReference>
<dbReference type="AlphaFoldDB" id="A0A4P8XP98"/>
<dbReference type="KEGG" id="palo:E6C60_3971"/>
<name>A0A4P8XP98_9BACL</name>
<protein>
    <recommendedName>
        <fullName evidence="5">Copper chaperone NosL</fullName>
    </recommendedName>
</protein>
<keyword evidence="2" id="KW-0732">Signal</keyword>
<dbReference type="Pfam" id="PF05573">
    <property type="entry name" value="NosL"/>
    <property type="match status" value="1"/>
</dbReference>
<proteinExistence type="predicted"/>
<dbReference type="Gene3D" id="3.30.70.2050">
    <property type="match status" value="1"/>
</dbReference>
<dbReference type="PANTHER" id="PTHR41247">
    <property type="entry name" value="HTH-TYPE TRANSCRIPTIONAL REPRESSOR YCNK"/>
    <property type="match status" value="1"/>
</dbReference>
<evidence type="ECO:0000313" key="3">
    <source>
        <dbReference type="EMBL" id="QCT04676.1"/>
    </source>
</evidence>
<dbReference type="PROSITE" id="PS51257">
    <property type="entry name" value="PROKAR_LIPOPROTEIN"/>
    <property type="match status" value="1"/>
</dbReference>
<sequence length="182" mass="20862">MRKITWIVFASLLLLLSAGCGREEYAAVPIDEQVDKCPVCNMQVKDNAYAVQLQLKDYRTLKFDDLGDLYVWKQEHGTEDIGAQFVRDYFTLEWLHLKDAFYVYDDGIRTPMAFGMVSFKDEPSAERFMQEYGGGTLLTAAQLEEHEWKSHMDMMEDMHGSQQHQGEEKHGDGQAEQGGGHE</sequence>